<sequence length="99" mass="11212">METINHLWHAGTTSENIPMMHKRFFKHTEKCPRNIEMLARAINASHMESNIPHTKSLALSYFVLQQHRCSVACLGLTKIASIGLSSTGSTPWWIVQHLS</sequence>
<name>A0A2K1Y4U6_POPTR</name>
<reference evidence="1 2" key="1">
    <citation type="journal article" date="2006" name="Science">
        <title>The genome of black cottonwood, Populus trichocarpa (Torr. &amp; Gray).</title>
        <authorList>
            <person name="Tuskan G.A."/>
            <person name="Difazio S."/>
            <person name="Jansson S."/>
            <person name="Bohlmann J."/>
            <person name="Grigoriev I."/>
            <person name="Hellsten U."/>
            <person name="Putnam N."/>
            <person name="Ralph S."/>
            <person name="Rombauts S."/>
            <person name="Salamov A."/>
            <person name="Schein J."/>
            <person name="Sterck L."/>
            <person name="Aerts A."/>
            <person name="Bhalerao R.R."/>
            <person name="Bhalerao R.P."/>
            <person name="Blaudez D."/>
            <person name="Boerjan W."/>
            <person name="Brun A."/>
            <person name="Brunner A."/>
            <person name="Busov V."/>
            <person name="Campbell M."/>
            <person name="Carlson J."/>
            <person name="Chalot M."/>
            <person name="Chapman J."/>
            <person name="Chen G.L."/>
            <person name="Cooper D."/>
            <person name="Coutinho P.M."/>
            <person name="Couturier J."/>
            <person name="Covert S."/>
            <person name="Cronk Q."/>
            <person name="Cunningham R."/>
            <person name="Davis J."/>
            <person name="Degroeve S."/>
            <person name="Dejardin A."/>
            <person name="Depamphilis C."/>
            <person name="Detter J."/>
            <person name="Dirks B."/>
            <person name="Dubchak I."/>
            <person name="Duplessis S."/>
            <person name="Ehlting J."/>
            <person name="Ellis B."/>
            <person name="Gendler K."/>
            <person name="Goodstein D."/>
            <person name="Gribskov M."/>
            <person name="Grimwood J."/>
            <person name="Groover A."/>
            <person name="Gunter L."/>
            <person name="Hamberger B."/>
            <person name="Heinze B."/>
            <person name="Helariutta Y."/>
            <person name="Henrissat B."/>
            <person name="Holligan D."/>
            <person name="Holt R."/>
            <person name="Huang W."/>
            <person name="Islam-Faridi N."/>
            <person name="Jones S."/>
            <person name="Jones-Rhoades M."/>
            <person name="Jorgensen R."/>
            <person name="Joshi C."/>
            <person name="Kangasjarvi J."/>
            <person name="Karlsson J."/>
            <person name="Kelleher C."/>
            <person name="Kirkpatrick R."/>
            <person name="Kirst M."/>
            <person name="Kohler A."/>
            <person name="Kalluri U."/>
            <person name="Larimer F."/>
            <person name="Leebens-Mack J."/>
            <person name="Leple J.C."/>
            <person name="Locascio P."/>
            <person name="Lou Y."/>
            <person name="Lucas S."/>
            <person name="Martin F."/>
            <person name="Montanini B."/>
            <person name="Napoli C."/>
            <person name="Nelson D.R."/>
            <person name="Nelson C."/>
            <person name="Nieminen K."/>
            <person name="Nilsson O."/>
            <person name="Pereda V."/>
            <person name="Peter G."/>
            <person name="Philippe R."/>
            <person name="Pilate G."/>
            <person name="Poliakov A."/>
            <person name="Razumovskaya J."/>
            <person name="Richardson P."/>
            <person name="Rinaldi C."/>
            <person name="Ritland K."/>
            <person name="Rouze P."/>
            <person name="Ryaboy D."/>
            <person name="Schmutz J."/>
            <person name="Schrader J."/>
            <person name="Segerman B."/>
            <person name="Shin H."/>
            <person name="Siddiqui A."/>
            <person name="Sterky F."/>
            <person name="Terry A."/>
            <person name="Tsai C.J."/>
            <person name="Uberbacher E."/>
            <person name="Unneberg P."/>
            <person name="Vahala J."/>
            <person name="Wall K."/>
            <person name="Wessler S."/>
            <person name="Yang G."/>
            <person name="Yin T."/>
            <person name="Douglas C."/>
            <person name="Marra M."/>
            <person name="Sandberg G."/>
            <person name="Van de Peer Y."/>
            <person name="Rokhsar D."/>
        </authorList>
    </citation>
    <scope>NUCLEOTIDE SEQUENCE [LARGE SCALE GENOMIC DNA]</scope>
    <source>
        <strain evidence="2">cv. Nisqually</strain>
    </source>
</reference>
<proteinExistence type="predicted"/>
<protein>
    <submittedName>
        <fullName evidence="1">Uncharacterized protein</fullName>
    </submittedName>
</protein>
<accession>A0A2K1Y4U6</accession>
<evidence type="ECO:0000313" key="2">
    <source>
        <dbReference type="Proteomes" id="UP000006729"/>
    </source>
</evidence>
<dbReference type="Proteomes" id="UP000006729">
    <property type="component" value="Chromosome 13"/>
</dbReference>
<gene>
    <name evidence="1" type="ORF">POPTR_013G125400</name>
</gene>
<dbReference type="InParanoid" id="A0A2K1Y4U6"/>
<keyword evidence="2" id="KW-1185">Reference proteome</keyword>
<dbReference type="AlphaFoldDB" id="A0A2K1Y4U6"/>
<evidence type="ECO:0000313" key="1">
    <source>
        <dbReference type="EMBL" id="PNT08049.1"/>
    </source>
</evidence>
<dbReference type="EMBL" id="CM009302">
    <property type="protein sequence ID" value="PNT08049.1"/>
    <property type="molecule type" value="Genomic_DNA"/>
</dbReference>
<organism evidence="1 2">
    <name type="scientific">Populus trichocarpa</name>
    <name type="common">Western balsam poplar</name>
    <name type="synonym">Populus balsamifera subsp. trichocarpa</name>
    <dbReference type="NCBI Taxonomy" id="3694"/>
    <lineage>
        <taxon>Eukaryota</taxon>
        <taxon>Viridiplantae</taxon>
        <taxon>Streptophyta</taxon>
        <taxon>Embryophyta</taxon>
        <taxon>Tracheophyta</taxon>
        <taxon>Spermatophyta</taxon>
        <taxon>Magnoliopsida</taxon>
        <taxon>eudicotyledons</taxon>
        <taxon>Gunneridae</taxon>
        <taxon>Pentapetalae</taxon>
        <taxon>rosids</taxon>
        <taxon>fabids</taxon>
        <taxon>Malpighiales</taxon>
        <taxon>Salicaceae</taxon>
        <taxon>Saliceae</taxon>
        <taxon>Populus</taxon>
    </lineage>
</organism>